<feature type="compositionally biased region" description="Basic and acidic residues" evidence="1">
    <location>
        <begin position="616"/>
        <end position="653"/>
    </location>
</feature>
<name>A0AAE0H8N5_9PEZI</name>
<protein>
    <recommendedName>
        <fullName evidence="4">RNase H type-1 domain-containing protein</fullName>
    </recommendedName>
</protein>
<feature type="compositionally biased region" description="Polar residues" evidence="1">
    <location>
        <begin position="670"/>
        <end position="699"/>
    </location>
</feature>
<sequence>MSNEHQNRHAGVEVPQTIQGLGSESPHAVAAINSTVNKIATSTFKRDQEDFDNRIHTITSQRIISFLTLRTCMLNFPPQARVLPISAAELLDLKATPRDPKTLHPSAVSLSKFCVGRHDNQSTTGRKWMQRTMAYIDRICSRMWRPAKRERQDIRDQNITTADELTQLYVDRFPDEMDKDRAPPASRKWEVLLPRLVTFVLCETPEAAPSPPSEALAAPSSTASPLSPHPSTSSTAAVLQPKSKPPGKRNGGRHRPTRKGTGAGTGAGKLEPNPPTPPTTALNPPPITPTAPAPPSPQKRATTPVMRYLATGERDRQTRAEFCAALTAAFAPCERVRAPDVGGRWEAHAAHVRRRFVGRFFLEEGGGGVGVGGSMGDGLKGVGGKREVGKREVVLVGGGVEGDEQGEGSTEAAAGNKDKGKGREGENPERRWTLVREIDAPEQQHEHVPIEEPERTMLVFAAGVCVRDRGGVGLVTKDTTHFHEYPEWQRVHDAEARLSNAAAEQSLQPADVRLVGLCAAALKKPMRGYGRSVQQPGEYTMACSLLGGTYSMPLERLPLDIDPGQFGFVDSRYRPWWKTENDKCSDEEYVKNYKRVRDMQAEGGINDQTASGSVDIGKDAKGDGKKDDRGEDKNNDEALMGEVEKKAVRREPVYEPVFDSDSELEAEPAETSQQAMTTGTGAGSTNVPAGPEQESTSQEPAPKTRLQATPNRVAARALLAAVQITPFDFGHCARLVIATDSEHAIEMATNRLQNMLERGLPFRTVRGQPVEDEDIWWAFAGAVKDLAYQGVEVAIVRCREGEGIELPISDAECGVEGASDERPIFGMTTAISVARHAAKEAVRRDIEARKAAKKGKMVRGGDDEFERVMGLFV</sequence>
<accession>A0AAE0H8N5</accession>
<evidence type="ECO:0000256" key="1">
    <source>
        <dbReference type="SAM" id="MobiDB-lite"/>
    </source>
</evidence>
<dbReference type="GO" id="GO:0003676">
    <property type="term" value="F:nucleic acid binding"/>
    <property type="evidence" value="ECO:0007669"/>
    <property type="project" value="InterPro"/>
</dbReference>
<organism evidence="2 3">
    <name type="scientific">Chaetomium fimeti</name>
    <dbReference type="NCBI Taxonomy" id="1854472"/>
    <lineage>
        <taxon>Eukaryota</taxon>
        <taxon>Fungi</taxon>
        <taxon>Dikarya</taxon>
        <taxon>Ascomycota</taxon>
        <taxon>Pezizomycotina</taxon>
        <taxon>Sordariomycetes</taxon>
        <taxon>Sordariomycetidae</taxon>
        <taxon>Sordariales</taxon>
        <taxon>Chaetomiaceae</taxon>
        <taxon>Chaetomium</taxon>
    </lineage>
</organism>
<dbReference type="GeneID" id="87844726"/>
<feature type="compositionally biased region" description="Basic residues" evidence="1">
    <location>
        <begin position="245"/>
        <end position="258"/>
    </location>
</feature>
<proteinExistence type="predicted"/>
<reference evidence="2" key="1">
    <citation type="journal article" date="2023" name="Mol. Phylogenet. Evol.">
        <title>Genome-scale phylogeny and comparative genomics of the fungal order Sordariales.</title>
        <authorList>
            <person name="Hensen N."/>
            <person name="Bonometti L."/>
            <person name="Westerberg I."/>
            <person name="Brannstrom I.O."/>
            <person name="Guillou S."/>
            <person name="Cros-Aarteil S."/>
            <person name="Calhoun S."/>
            <person name="Haridas S."/>
            <person name="Kuo A."/>
            <person name="Mondo S."/>
            <person name="Pangilinan J."/>
            <person name="Riley R."/>
            <person name="LaButti K."/>
            <person name="Andreopoulos B."/>
            <person name="Lipzen A."/>
            <person name="Chen C."/>
            <person name="Yan M."/>
            <person name="Daum C."/>
            <person name="Ng V."/>
            <person name="Clum A."/>
            <person name="Steindorff A."/>
            <person name="Ohm R.A."/>
            <person name="Martin F."/>
            <person name="Silar P."/>
            <person name="Natvig D.O."/>
            <person name="Lalanne C."/>
            <person name="Gautier V."/>
            <person name="Ament-Velasquez S.L."/>
            <person name="Kruys A."/>
            <person name="Hutchinson M.I."/>
            <person name="Powell A.J."/>
            <person name="Barry K."/>
            <person name="Miller A.N."/>
            <person name="Grigoriev I.V."/>
            <person name="Debuchy R."/>
            <person name="Gladieux P."/>
            <person name="Hiltunen Thoren M."/>
            <person name="Johannesson H."/>
        </authorList>
    </citation>
    <scope>NUCLEOTIDE SEQUENCE</scope>
    <source>
        <strain evidence="2">CBS 168.71</strain>
    </source>
</reference>
<feature type="region of interest" description="Disordered" evidence="1">
    <location>
        <begin position="206"/>
        <end position="301"/>
    </location>
</feature>
<feature type="compositionally biased region" description="Acidic residues" evidence="1">
    <location>
        <begin position="658"/>
        <end position="668"/>
    </location>
</feature>
<dbReference type="AlphaFoldDB" id="A0AAE0H8N5"/>
<gene>
    <name evidence="2" type="ORF">B0H64DRAFT_468940</name>
</gene>
<dbReference type="EMBL" id="JAUEPN010000008">
    <property type="protein sequence ID" value="KAK3292018.1"/>
    <property type="molecule type" value="Genomic_DNA"/>
</dbReference>
<evidence type="ECO:0000313" key="2">
    <source>
        <dbReference type="EMBL" id="KAK3292018.1"/>
    </source>
</evidence>
<keyword evidence="3" id="KW-1185">Reference proteome</keyword>
<reference evidence="2" key="2">
    <citation type="submission" date="2023-06" db="EMBL/GenBank/DDBJ databases">
        <authorList>
            <consortium name="Lawrence Berkeley National Laboratory"/>
            <person name="Haridas S."/>
            <person name="Hensen N."/>
            <person name="Bonometti L."/>
            <person name="Westerberg I."/>
            <person name="Brannstrom I.O."/>
            <person name="Guillou S."/>
            <person name="Cros-Aarteil S."/>
            <person name="Calhoun S."/>
            <person name="Kuo A."/>
            <person name="Mondo S."/>
            <person name="Pangilinan J."/>
            <person name="Riley R."/>
            <person name="Labutti K."/>
            <person name="Andreopoulos B."/>
            <person name="Lipzen A."/>
            <person name="Chen C."/>
            <person name="Yanf M."/>
            <person name="Daum C."/>
            <person name="Ng V."/>
            <person name="Clum A."/>
            <person name="Steindorff A."/>
            <person name="Ohm R."/>
            <person name="Martin F."/>
            <person name="Silar P."/>
            <person name="Natvig D."/>
            <person name="Lalanne C."/>
            <person name="Gautier V."/>
            <person name="Ament-Velasquez S.L."/>
            <person name="Kruys A."/>
            <person name="Hutchinson M.I."/>
            <person name="Powell A.J."/>
            <person name="Barry K."/>
            <person name="Miller A.N."/>
            <person name="Grigoriev I.V."/>
            <person name="Debuchy R."/>
            <person name="Gladieux P."/>
            <person name="Thoren M.H."/>
            <person name="Johannesson H."/>
        </authorList>
    </citation>
    <scope>NUCLEOTIDE SEQUENCE</scope>
    <source>
        <strain evidence="2">CBS 168.71</strain>
    </source>
</reference>
<feature type="region of interest" description="Disordered" evidence="1">
    <location>
        <begin position="399"/>
        <end position="429"/>
    </location>
</feature>
<comment type="caution">
    <text evidence="2">The sequence shown here is derived from an EMBL/GenBank/DDBJ whole genome shotgun (WGS) entry which is preliminary data.</text>
</comment>
<feature type="compositionally biased region" description="Low complexity" evidence="1">
    <location>
        <begin position="213"/>
        <end position="237"/>
    </location>
</feature>
<feature type="region of interest" description="Disordered" evidence="1">
    <location>
        <begin position="602"/>
        <end position="707"/>
    </location>
</feature>
<feature type="compositionally biased region" description="Basic and acidic residues" evidence="1">
    <location>
        <begin position="416"/>
        <end position="429"/>
    </location>
</feature>
<feature type="compositionally biased region" description="Pro residues" evidence="1">
    <location>
        <begin position="272"/>
        <end position="297"/>
    </location>
</feature>
<dbReference type="InterPro" id="IPR036397">
    <property type="entry name" value="RNaseH_sf"/>
</dbReference>
<dbReference type="Proteomes" id="UP001278766">
    <property type="component" value="Unassembled WGS sequence"/>
</dbReference>
<evidence type="ECO:0008006" key="4">
    <source>
        <dbReference type="Google" id="ProtNLM"/>
    </source>
</evidence>
<dbReference type="RefSeq" id="XP_062655532.1">
    <property type="nucleotide sequence ID" value="XM_062807778.1"/>
</dbReference>
<evidence type="ECO:0000313" key="3">
    <source>
        <dbReference type="Proteomes" id="UP001278766"/>
    </source>
</evidence>
<dbReference type="Gene3D" id="3.30.420.10">
    <property type="entry name" value="Ribonuclease H-like superfamily/Ribonuclease H"/>
    <property type="match status" value="1"/>
</dbReference>